<dbReference type="EMBL" id="SRYE01000005">
    <property type="protein sequence ID" value="TGY61387.1"/>
    <property type="molecule type" value="Genomic_DNA"/>
</dbReference>
<evidence type="ECO:0000313" key="1">
    <source>
        <dbReference type="EMBL" id="TGY61387.1"/>
    </source>
</evidence>
<protein>
    <recommendedName>
        <fullName evidence="3">3-dehydroquinate synthase domain-containing protein</fullName>
    </recommendedName>
</protein>
<sequence length="436" mass="45446">MSHLEPAASTADAIPAASATCEPLAAEKGAARAASRSLVNPGEATEGLSPEVLAHAADVPAPEPPRIHRQSVASNGISCDLRLGPSVLDRFGRDLKICTGRARRAVFMVEASAHPELVEELSRIVIDAGFRVVRLPQNDARDAGLVEGLAPTYEALAQEHINPGDICVAIGGLASVSEDVFVSSTWCGGMSLAAVPLGLDALICCPSRPKPLAAGAGSAAVNFRTRMAMCYSDPEICQLTSSVESTLHGRVLMVVAAVCESKDAFNDLVIRSEAIAAADIETTQTQALEAARGFGRVNASSSVAVRQSLSYGEVFARALAGLVPHAPLSALRGEGLRFASRLGVGAVGTSVDFVFAQDALLDRLGIGELACQVDPGALKEAILQESVRLSGKPMIAVPHDIGRVRLASIPDEVLDEHLEAWCQARSALLSQNQGEG</sequence>
<evidence type="ECO:0000313" key="2">
    <source>
        <dbReference type="Proteomes" id="UP000310263"/>
    </source>
</evidence>
<organism evidence="1 2">
    <name type="scientific">Muricaecibacterium torontonense</name>
    <dbReference type="NCBI Taxonomy" id="3032871"/>
    <lineage>
        <taxon>Bacteria</taxon>
        <taxon>Bacillati</taxon>
        <taxon>Actinomycetota</taxon>
        <taxon>Coriobacteriia</taxon>
        <taxon>Coriobacteriales</taxon>
        <taxon>Atopobiaceae</taxon>
        <taxon>Muricaecibacterium</taxon>
    </lineage>
</organism>
<evidence type="ECO:0008006" key="3">
    <source>
        <dbReference type="Google" id="ProtNLM"/>
    </source>
</evidence>
<dbReference type="AlphaFoldDB" id="A0A4S2EZA4"/>
<proteinExistence type="predicted"/>
<name>A0A4S2EZA4_9ACTN</name>
<dbReference type="OrthoDB" id="4333404at2"/>
<accession>A0A4S2EZA4</accession>
<dbReference type="Gene3D" id="3.40.50.1970">
    <property type="match status" value="1"/>
</dbReference>
<dbReference type="Proteomes" id="UP000310263">
    <property type="component" value="Unassembled WGS sequence"/>
</dbReference>
<keyword evidence="2" id="KW-1185">Reference proteome</keyword>
<comment type="caution">
    <text evidence="1">The sequence shown here is derived from an EMBL/GenBank/DDBJ whole genome shotgun (WGS) entry which is preliminary data.</text>
</comment>
<reference evidence="1 2" key="1">
    <citation type="submission" date="2019-04" db="EMBL/GenBank/DDBJ databases">
        <title>Microbes associate with the intestines of laboratory mice.</title>
        <authorList>
            <person name="Navarre W."/>
            <person name="Wong E."/>
            <person name="Huang K."/>
            <person name="Tropini C."/>
            <person name="Ng K."/>
            <person name="Yu B."/>
        </authorList>
    </citation>
    <scope>NUCLEOTIDE SEQUENCE [LARGE SCALE GENOMIC DNA]</scope>
    <source>
        <strain evidence="1 2">NM07_P-09</strain>
    </source>
</reference>
<dbReference type="RefSeq" id="WP_136013109.1">
    <property type="nucleotide sequence ID" value="NZ_SRYE01000005.1"/>
</dbReference>
<gene>
    <name evidence="1" type="ORF">E5334_08230</name>
</gene>